<proteinExistence type="predicted"/>
<feature type="non-terminal residue" evidence="1">
    <location>
        <position position="65"/>
    </location>
</feature>
<protein>
    <submittedName>
        <fullName evidence="1">Uncharacterized protein</fullName>
    </submittedName>
</protein>
<sequence>KAVSLAEPSSLLVAEQGQLHHNVGLLILAELEDVLIKGDKAIFLIKSDGPRVFFPYPKPEALGLR</sequence>
<dbReference type="EMBL" id="BKCJ011863235">
    <property type="protein sequence ID" value="GFD59302.1"/>
    <property type="molecule type" value="Genomic_DNA"/>
</dbReference>
<evidence type="ECO:0000313" key="1">
    <source>
        <dbReference type="EMBL" id="GFD59302.1"/>
    </source>
</evidence>
<dbReference type="AlphaFoldDB" id="A0A699XGX1"/>
<gene>
    <name evidence="1" type="ORF">Tci_931271</name>
</gene>
<comment type="caution">
    <text evidence="1">The sequence shown here is derived from an EMBL/GenBank/DDBJ whole genome shotgun (WGS) entry which is preliminary data.</text>
</comment>
<feature type="non-terminal residue" evidence="1">
    <location>
        <position position="1"/>
    </location>
</feature>
<accession>A0A699XGX1</accession>
<organism evidence="1">
    <name type="scientific">Tanacetum cinerariifolium</name>
    <name type="common">Dalmatian daisy</name>
    <name type="synonym">Chrysanthemum cinerariifolium</name>
    <dbReference type="NCBI Taxonomy" id="118510"/>
    <lineage>
        <taxon>Eukaryota</taxon>
        <taxon>Viridiplantae</taxon>
        <taxon>Streptophyta</taxon>
        <taxon>Embryophyta</taxon>
        <taxon>Tracheophyta</taxon>
        <taxon>Spermatophyta</taxon>
        <taxon>Magnoliopsida</taxon>
        <taxon>eudicotyledons</taxon>
        <taxon>Gunneridae</taxon>
        <taxon>Pentapetalae</taxon>
        <taxon>asterids</taxon>
        <taxon>campanulids</taxon>
        <taxon>Asterales</taxon>
        <taxon>Asteraceae</taxon>
        <taxon>Asteroideae</taxon>
        <taxon>Anthemideae</taxon>
        <taxon>Anthemidinae</taxon>
        <taxon>Tanacetum</taxon>
    </lineage>
</organism>
<reference evidence="1" key="1">
    <citation type="journal article" date="2019" name="Sci. Rep.">
        <title>Draft genome of Tanacetum cinerariifolium, the natural source of mosquito coil.</title>
        <authorList>
            <person name="Yamashiro T."/>
            <person name="Shiraishi A."/>
            <person name="Satake H."/>
            <person name="Nakayama K."/>
        </authorList>
    </citation>
    <scope>NUCLEOTIDE SEQUENCE</scope>
</reference>
<name>A0A699XGX1_TANCI</name>